<evidence type="ECO:0000256" key="1">
    <source>
        <dbReference type="ARBA" id="ARBA00001966"/>
    </source>
</evidence>
<evidence type="ECO:0000256" key="7">
    <source>
        <dbReference type="ARBA" id="ARBA00023004"/>
    </source>
</evidence>
<dbReference type="AlphaFoldDB" id="A0A2V1JQX7"/>
<evidence type="ECO:0000256" key="11">
    <source>
        <dbReference type="RuleBase" id="RU366059"/>
    </source>
</evidence>
<comment type="cofactor">
    <cofactor evidence="1 11">
        <name>[4Fe-4S] cluster</name>
        <dbReference type="ChEBI" id="CHEBI:49883"/>
    </cofactor>
</comment>
<name>A0A2V1JQX7_EUBRA</name>
<keyword evidence="7 11" id="KW-0408">Iron</keyword>
<dbReference type="GO" id="GO:0051539">
    <property type="term" value="F:4 iron, 4 sulfur cluster binding"/>
    <property type="evidence" value="ECO:0007669"/>
    <property type="project" value="UniProtKB-UniRule"/>
</dbReference>
<comment type="similarity">
    <text evidence="3 11">Belongs to the iron-sulfur dependent L-serine dehydratase family.</text>
</comment>
<evidence type="ECO:0000256" key="5">
    <source>
        <dbReference type="ARBA" id="ARBA00022485"/>
    </source>
</evidence>
<keyword evidence="4 11" id="KW-0312">Gluconeogenesis</keyword>
<evidence type="ECO:0000313" key="13">
    <source>
        <dbReference type="EMBL" id="PWE87267.1"/>
    </source>
</evidence>
<dbReference type="Proteomes" id="UP000245288">
    <property type="component" value="Unassembled WGS sequence"/>
</dbReference>
<evidence type="ECO:0000256" key="10">
    <source>
        <dbReference type="ARBA" id="ARBA00049406"/>
    </source>
</evidence>
<accession>A0A2V1JQX7</accession>
<dbReference type="CDD" id="cd04903">
    <property type="entry name" value="ACT_LSD"/>
    <property type="match status" value="1"/>
</dbReference>
<dbReference type="PANTHER" id="PTHR30182">
    <property type="entry name" value="L-SERINE DEHYDRATASE"/>
    <property type="match status" value="1"/>
</dbReference>
<evidence type="ECO:0000256" key="3">
    <source>
        <dbReference type="ARBA" id="ARBA00008636"/>
    </source>
</evidence>
<proteinExistence type="inferred from homology"/>
<dbReference type="PANTHER" id="PTHR30182:SF12">
    <property type="entry name" value="L-SERINE DEHYDRATASE, BETA CHAIN-RELATED"/>
    <property type="match status" value="1"/>
</dbReference>
<sequence length="220" mass="23230">MDLFDIVGPIMVGPSSSHTAGAVRMGYVAGKLLGEPICKAEILLYGSFLATGEGHGTKKALVAGLLGMQPDDYQIADSFEIAAQRGITVAFGEAHLEEAHPNTAVIRLTGVGEKYTEVQVSSIGGSRISIDKIDGINTGFSGECPTLIVHNMDQPGCIVAVTSMLAKKNVNIATMQVYRSAKGEQAVMVVECDQPISEDGIQWLEQVEGVLKVTYFAGIG</sequence>
<keyword evidence="9 11" id="KW-0456">Lyase</keyword>
<dbReference type="RefSeq" id="WP_109215085.1">
    <property type="nucleotide sequence ID" value="NZ_JRFU01000052.1"/>
</dbReference>
<evidence type="ECO:0000256" key="9">
    <source>
        <dbReference type="ARBA" id="ARBA00023239"/>
    </source>
</evidence>
<dbReference type="InterPro" id="IPR005131">
    <property type="entry name" value="Ser_deHydtase_bsu"/>
</dbReference>
<feature type="non-terminal residue" evidence="13">
    <location>
        <position position="220"/>
    </location>
</feature>
<dbReference type="FunFam" id="3.30.70.260:FF:000008">
    <property type="entry name" value="D-3-phosphoglycerate dehydrogenase, chloroplastic"/>
    <property type="match status" value="1"/>
</dbReference>
<comment type="caution">
    <text evidence="13">The sequence shown here is derived from an EMBL/GenBank/DDBJ whole genome shotgun (WGS) entry which is preliminary data.</text>
</comment>
<evidence type="ECO:0000313" key="14">
    <source>
        <dbReference type="Proteomes" id="UP000245288"/>
    </source>
</evidence>
<keyword evidence="5 11" id="KW-0004">4Fe-4S</keyword>
<dbReference type="Gene3D" id="3.30.1330.90">
    <property type="entry name" value="D-3-phosphoglycerate dehydrogenase, domain 3"/>
    <property type="match status" value="1"/>
</dbReference>
<feature type="domain" description="ACT" evidence="12">
    <location>
        <begin position="146"/>
        <end position="218"/>
    </location>
</feature>
<comment type="catalytic activity">
    <reaction evidence="10 11">
        <text>L-serine = pyruvate + NH4(+)</text>
        <dbReference type="Rhea" id="RHEA:19169"/>
        <dbReference type="ChEBI" id="CHEBI:15361"/>
        <dbReference type="ChEBI" id="CHEBI:28938"/>
        <dbReference type="ChEBI" id="CHEBI:33384"/>
        <dbReference type="EC" id="4.3.1.17"/>
    </reaction>
</comment>
<keyword evidence="14" id="KW-1185">Reference proteome</keyword>
<gene>
    <name evidence="13" type="ORF">LG34_05005</name>
</gene>
<dbReference type="InterPro" id="IPR045865">
    <property type="entry name" value="ACT-like_dom_sf"/>
</dbReference>
<dbReference type="SUPFAM" id="SSF143548">
    <property type="entry name" value="Serine metabolism enzymes domain"/>
    <property type="match status" value="1"/>
</dbReference>
<protein>
    <recommendedName>
        <fullName evidence="11">L-serine dehydratase</fullName>
        <ecNumber evidence="11">4.3.1.17</ecNumber>
    </recommendedName>
</protein>
<evidence type="ECO:0000256" key="6">
    <source>
        <dbReference type="ARBA" id="ARBA00022723"/>
    </source>
</evidence>
<dbReference type="NCBIfam" id="TIGR00719">
    <property type="entry name" value="sda_beta"/>
    <property type="match status" value="1"/>
</dbReference>
<dbReference type="GO" id="GO:0006094">
    <property type="term" value="P:gluconeogenesis"/>
    <property type="evidence" value="ECO:0007669"/>
    <property type="project" value="UniProtKB-KW"/>
</dbReference>
<organism evidence="13 14">
    <name type="scientific">Eubacterium ramulus</name>
    <dbReference type="NCBI Taxonomy" id="39490"/>
    <lineage>
        <taxon>Bacteria</taxon>
        <taxon>Bacillati</taxon>
        <taxon>Bacillota</taxon>
        <taxon>Clostridia</taxon>
        <taxon>Eubacteriales</taxon>
        <taxon>Eubacteriaceae</taxon>
        <taxon>Eubacterium</taxon>
    </lineage>
</organism>
<dbReference type="OrthoDB" id="9813137at2"/>
<dbReference type="InterPro" id="IPR004643">
    <property type="entry name" value="Fe-S_L-Ser_bsu"/>
</dbReference>
<keyword evidence="8 11" id="KW-0411">Iron-sulfur</keyword>
<dbReference type="EC" id="4.3.1.17" evidence="11"/>
<dbReference type="Pfam" id="PF03315">
    <property type="entry name" value="SDH_beta"/>
    <property type="match status" value="1"/>
</dbReference>
<dbReference type="InterPro" id="IPR029009">
    <property type="entry name" value="ASB_dom_sf"/>
</dbReference>
<dbReference type="SUPFAM" id="SSF55021">
    <property type="entry name" value="ACT-like"/>
    <property type="match status" value="1"/>
</dbReference>
<dbReference type="InterPro" id="IPR002912">
    <property type="entry name" value="ACT_dom"/>
</dbReference>
<dbReference type="InterPro" id="IPR051318">
    <property type="entry name" value="Fe-S_L-Ser"/>
</dbReference>
<dbReference type="GO" id="GO:0003941">
    <property type="term" value="F:L-serine ammonia-lyase activity"/>
    <property type="evidence" value="ECO:0007669"/>
    <property type="project" value="UniProtKB-UniRule"/>
</dbReference>
<keyword evidence="6 11" id="KW-0479">Metal-binding</keyword>
<comment type="pathway">
    <text evidence="2">Carbohydrate biosynthesis; gluconeogenesis.</text>
</comment>
<dbReference type="PROSITE" id="PS51671">
    <property type="entry name" value="ACT"/>
    <property type="match status" value="1"/>
</dbReference>
<evidence type="ECO:0000259" key="12">
    <source>
        <dbReference type="PROSITE" id="PS51671"/>
    </source>
</evidence>
<dbReference type="Gene3D" id="3.30.70.260">
    <property type="match status" value="1"/>
</dbReference>
<dbReference type="Pfam" id="PF01842">
    <property type="entry name" value="ACT"/>
    <property type="match status" value="1"/>
</dbReference>
<evidence type="ECO:0000256" key="2">
    <source>
        <dbReference type="ARBA" id="ARBA00004742"/>
    </source>
</evidence>
<reference evidence="13 14" key="1">
    <citation type="submission" date="2014-09" db="EMBL/GenBank/DDBJ databases">
        <title>Butyrate-producing bacteria isolated from human gut.</title>
        <authorList>
            <person name="Zhang Q."/>
            <person name="Zhao L."/>
        </authorList>
    </citation>
    <scope>NUCLEOTIDE SEQUENCE [LARGE SCALE GENOMIC DNA]</scope>
    <source>
        <strain evidence="13 14">21</strain>
    </source>
</reference>
<dbReference type="GO" id="GO:0046872">
    <property type="term" value="F:metal ion binding"/>
    <property type="evidence" value="ECO:0007669"/>
    <property type="project" value="UniProtKB-KW"/>
</dbReference>
<evidence type="ECO:0000256" key="4">
    <source>
        <dbReference type="ARBA" id="ARBA00022432"/>
    </source>
</evidence>
<evidence type="ECO:0000256" key="8">
    <source>
        <dbReference type="ARBA" id="ARBA00023014"/>
    </source>
</evidence>
<dbReference type="PIRSF" id="PIRSF036692">
    <property type="entry name" value="SDH_B"/>
    <property type="match status" value="1"/>
</dbReference>
<dbReference type="EMBL" id="JRFU01000052">
    <property type="protein sequence ID" value="PWE87267.1"/>
    <property type="molecule type" value="Genomic_DNA"/>
</dbReference>